<organism evidence="1">
    <name type="scientific">Arundo donax</name>
    <name type="common">Giant reed</name>
    <name type="synonym">Donax arundinaceus</name>
    <dbReference type="NCBI Taxonomy" id="35708"/>
    <lineage>
        <taxon>Eukaryota</taxon>
        <taxon>Viridiplantae</taxon>
        <taxon>Streptophyta</taxon>
        <taxon>Embryophyta</taxon>
        <taxon>Tracheophyta</taxon>
        <taxon>Spermatophyta</taxon>
        <taxon>Magnoliopsida</taxon>
        <taxon>Liliopsida</taxon>
        <taxon>Poales</taxon>
        <taxon>Poaceae</taxon>
        <taxon>PACMAD clade</taxon>
        <taxon>Arundinoideae</taxon>
        <taxon>Arundineae</taxon>
        <taxon>Arundo</taxon>
    </lineage>
</organism>
<evidence type="ECO:0000313" key="1">
    <source>
        <dbReference type="EMBL" id="JAD54605.1"/>
    </source>
</evidence>
<name>A0A0A9B0E8_ARUDO</name>
<dbReference type="EMBL" id="GBRH01243290">
    <property type="protein sequence ID" value="JAD54605.1"/>
    <property type="molecule type" value="Transcribed_RNA"/>
</dbReference>
<reference evidence="1" key="2">
    <citation type="journal article" date="2015" name="Data Brief">
        <title>Shoot transcriptome of the giant reed, Arundo donax.</title>
        <authorList>
            <person name="Barrero R.A."/>
            <person name="Guerrero F.D."/>
            <person name="Moolhuijzen P."/>
            <person name="Goolsby J.A."/>
            <person name="Tidwell J."/>
            <person name="Bellgard S.E."/>
            <person name="Bellgard M.I."/>
        </authorList>
    </citation>
    <scope>NUCLEOTIDE SEQUENCE</scope>
    <source>
        <tissue evidence="1">Shoot tissue taken approximately 20 cm above the soil surface</tissue>
    </source>
</reference>
<dbReference type="AlphaFoldDB" id="A0A0A9B0E8"/>
<sequence>MEAIQSDLRSACCGLAGNFLGYPPQAVVEALASDGARGLYVPVMVLYAVEGQGIGDLCRGHGVLEILLVGEHEDHRVLEVPVLEQPEELVLDDVDPSTVGAVNYYNDSMSSSVVCRP</sequence>
<accession>A0A0A9B0E8</accession>
<reference evidence="1" key="1">
    <citation type="submission" date="2014-09" db="EMBL/GenBank/DDBJ databases">
        <authorList>
            <person name="Magalhaes I.L.F."/>
            <person name="Oliveira U."/>
            <person name="Santos F.R."/>
            <person name="Vidigal T.H.D.A."/>
            <person name="Brescovit A.D."/>
            <person name="Santos A.J."/>
        </authorList>
    </citation>
    <scope>NUCLEOTIDE SEQUENCE</scope>
    <source>
        <tissue evidence="1">Shoot tissue taken approximately 20 cm above the soil surface</tissue>
    </source>
</reference>
<protein>
    <submittedName>
        <fullName evidence="1">Uncharacterized protein</fullName>
    </submittedName>
</protein>
<proteinExistence type="predicted"/>